<sequence>EIGVIDVALLGIIRRWHLRDQIPLREIARRLGISRNTVRRYLRSETTEPSYAEQRSSSLLDKYSVQLSAWLKAEASKPRKQRRNLKQLHLDLKELGYEGSYDRVAAFARQWKVGQSEWVNSASKRTASITGADKVLDEGFAGLLEIARENANGTGQEISSVIRNGQSIELGVGAVVVLMAALLAILVTRSITRPINEAVPSPRPWRQVTLAAVLRSRARMRPVNCCRR</sequence>
<keyword evidence="1" id="KW-0815">Transposition</keyword>
<proteinExistence type="predicted"/>
<name>B9TGY8_RICCO</name>
<dbReference type="PANTHER" id="PTHR35004:SF7">
    <property type="entry name" value="INTEGRASE PROTEIN"/>
    <property type="match status" value="1"/>
</dbReference>
<dbReference type="InParanoid" id="B9TGY8"/>
<feature type="non-terminal residue" evidence="6">
    <location>
        <position position="1"/>
    </location>
</feature>
<accession>B9TGY8</accession>
<keyword evidence="2" id="KW-0238">DNA-binding</keyword>
<keyword evidence="3" id="KW-0233">DNA recombination</keyword>
<evidence type="ECO:0000256" key="3">
    <source>
        <dbReference type="ARBA" id="ARBA00023172"/>
    </source>
</evidence>
<dbReference type="EMBL" id="EQ981067">
    <property type="protein sequence ID" value="EEF24876.1"/>
    <property type="molecule type" value="Genomic_DNA"/>
</dbReference>
<dbReference type="PANTHER" id="PTHR35004">
    <property type="entry name" value="TRANSPOSASE RV3428C-RELATED"/>
    <property type="match status" value="1"/>
</dbReference>
<evidence type="ECO:0000313" key="7">
    <source>
        <dbReference type="Proteomes" id="UP000008311"/>
    </source>
</evidence>
<dbReference type="eggNOG" id="ENOG502SVV3">
    <property type="taxonomic scope" value="Eukaryota"/>
</dbReference>
<dbReference type="GO" id="GO:0032196">
    <property type="term" value="P:transposition"/>
    <property type="evidence" value="ECO:0007669"/>
    <property type="project" value="UniProtKB-KW"/>
</dbReference>
<protein>
    <recommendedName>
        <fullName evidence="5">HTH IS21-type domain-containing protein</fullName>
    </recommendedName>
</protein>
<organism evidence="6 7">
    <name type="scientific">Ricinus communis</name>
    <name type="common">Castor bean</name>
    <dbReference type="NCBI Taxonomy" id="3988"/>
    <lineage>
        <taxon>Eukaryota</taxon>
        <taxon>Viridiplantae</taxon>
        <taxon>Streptophyta</taxon>
        <taxon>Embryophyta</taxon>
        <taxon>Tracheophyta</taxon>
        <taxon>Spermatophyta</taxon>
        <taxon>Magnoliopsida</taxon>
        <taxon>eudicotyledons</taxon>
        <taxon>Gunneridae</taxon>
        <taxon>Pentapetalae</taxon>
        <taxon>rosids</taxon>
        <taxon>fabids</taxon>
        <taxon>Malpighiales</taxon>
        <taxon>Euphorbiaceae</taxon>
        <taxon>Acalyphoideae</taxon>
        <taxon>Acalypheae</taxon>
        <taxon>Ricinus</taxon>
    </lineage>
</organism>
<feature type="transmembrane region" description="Helical" evidence="4">
    <location>
        <begin position="170"/>
        <end position="187"/>
    </location>
</feature>
<dbReference type="Proteomes" id="UP000008311">
    <property type="component" value="Unassembled WGS sequence"/>
</dbReference>
<evidence type="ECO:0000313" key="6">
    <source>
        <dbReference type="EMBL" id="EEF24876.1"/>
    </source>
</evidence>
<reference evidence="7" key="1">
    <citation type="journal article" date="2010" name="Nat. Biotechnol.">
        <title>Draft genome sequence of the oilseed species Ricinus communis.</title>
        <authorList>
            <person name="Chan A.P."/>
            <person name="Crabtree J."/>
            <person name="Zhao Q."/>
            <person name="Lorenzi H."/>
            <person name="Orvis J."/>
            <person name="Puiu D."/>
            <person name="Melake-Berhan A."/>
            <person name="Jones K.M."/>
            <person name="Redman J."/>
            <person name="Chen G."/>
            <person name="Cahoon E.B."/>
            <person name="Gedil M."/>
            <person name="Stanke M."/>
            <person name="Haas B.J."/>
            <person name="Wortman J.R."/>
            <person name="Fraser-Liggett C.M."/>
            <person name="Ravel J."/>
            <person name="Rabinowicz P.D."/>
        </authorList>
    </citation>
    <scope>NUCLEOTIDE SEQUENCE [LARGE SCALE GENOMIC DNA]</scope>
    <source>
        <strain evidence="7">cv. Hale</strain>
    </source>
</reference>
<evidence type="ECO:0000259" key="5">
    <source>
        <dbReference type="PROSITE" id="PS50531"/>
    </source>
</evidence>
<dbReference type="GO" id="GO:0006310">
    <property type="term" value="P:DNA recombination"/>
    <property type="evidence" value="ECO:0007669"/>
    <property type="project" value="UniProtKB-KW"/>
</dbReference>
<keyword evidence="4" id="KW-1133">Transmembrane helix</keyword>
<keyword evidence="4" id="KW-0812">Transmembrane</keyword>
<keyword evidence="4" id="KW-0472">Membrane</keyword>
<dbReference type="InterPro" id="IPR017894">
    <property type="entry name" value="HTH_IS21_transposase_type"/>
</dbReference>
<gene>
    <name evidence="6" type="ORF">RCOM_1930920</name>
</gene>
<dbReference type="AlphaFoldDB" id="B9TGY8"/>
<evidence type="ECO:0000256" key="2">
    <source>
        <dbReference type="ARBA" id="ARBA00023125"/>
    </source>
</evidence>
<dbReference type="Pfam" id="PF13384">
    <property type="entry name" value="HTH_23"/>
    <property type="match status" value="1"/>
</dbReference>
<feature type="domain" description="HTH IS21-type" evidence="5">
    <location>
        <begin position="9"/>
        <end position="71"/>
    </location>
</feature>
<evidence type="ECO:0000256" key="4">
    <source>
        <dbReference type="SAM" id="Phobius"/>
    </source>
</evidence>
<evidence type="ECO:0000256" key="1">
    <source>
        <dbReference type="ARBA" id="ARBA00022578"/>
    </source>
</evidence>
<dbReference type="PROSITE" id="PS50531">
    <property type="entry name" value="HTH_IS21"/>
    <property type="match status" value="1"/>
</dbReference>
<dbReference type="GO" id="GO:0003677">
    <property type="term" value="F:DNA binding"/>
    <property type="evidence" value="ECO:0007669"/>
    <property type="project" value="UniProtKB-KW"/>
</dbReference>
<keyword evidence="7" id="KW-1185">Reference proteome</keyword>
<dbReference type="Gene3D" id="1.10.10.60">
    <property type="entry name" value="Homeodomain-like"/>
    <property type="match status" value="1"/>
</dbReference>